<name>A0ABR7S417_AQUAC</name>
<accession>A0ABR7S417</accession>
<evidence type="ECO:0000313" key="5">
    <source>
        <dbReference type="Proteomes" id="UP000744555"/>
    </source>
</evidence>
<feature type="domain" description="DUF4350" evidence="3">
    <location>
        <begin position="42"/>
        <end position="274"/>
    </location>
</feature>
<dbReference type="Proteomes" id="UP000744555">
    <property type="component" value="Unassembled WGS sequence"/>
</dbReference>
<proteinExistence type="predicted"/>
<feature type="compositionally biased region" description="Acidic residues" evidence="1">
    <location>
        <begin position="139"/>
        <end position="182"/>
    </location>
</feature>
<comment type="caution">
    <text evidence="4">The sequence shown here is derived from an EMBL/GenBank/DDBJ whole genome shotgun (WGS) entry which is preliminary data.</text>
</comment>
<feature type="region of interest" description="Disordered" evidence="1">
    <location>
        <begin position="137"/>
        <end position="194"/>
    </location>
</feature>
<keyword evidence="5" id="KW-1185">Reference proteome</keyword>
<feature type="compositionally biased region" description="Basic and acidic residues" evidence="1">
    <location>
        <begin position="183"/>
        <end position="194"/>
    </location>
</feature>
<dbReference type="RefSeq" id="WP_187807345.1">
    <property type="nucleotide sequence ID" value="NZ_LZEU01000001.1"/>
</dbReference>
<keyword evidence="2" id="KW-0472">Membrane</keyword>
<gene>
    <name evidence="4" type="ORF">A9179_16435</name>
</gene>
<protein>
    <recommendedName>
        <fullName evidence="3">DUF4350 domain-containing protein</fullName>
    </recommendedName>
</protein>
<evidence type="ECO:0000313" key="4">
    <source>
        <dbReference type="EMBL" id="MBC9251859.1"/>
    </source>
</evidence>
<dbReference type="EMBL" id="LZEU01000001">
    <property type="protein sequence ID" value="MBC9251859.1"/>
    <property type="molecule type" value="Genomic_DNA"/>
</dbReference>
<keyword evidence="2" id="KW-0812">Transmembrane</keyword>
<dbReference type="InterPro" id="IPR025646">
    <property type="entry name" value="DUF4350"/>
</dbReference>
<evidence type="ECO:0000256" key="2">
    <source>
        <dbReference type="SAM" id="Phobius"/>
    </source>
</evidence>
<keyword evidence="2" id="KW-1133">Transmembrane helix</keyword>
<organism evidence="4 5">
    <name type="scientific">Aquipseudomonas alcaligenes</name>
    <name type="common">Pseudomonas alcaligenes</name>
    <dbReference type="NCBI Taxonomy" id="43263"/>
    <lineage>
        <taxon>Bacteria</taxon>
        <taxon>Pseudomonadati</taxon>
        <taxon>Pseudomonadota</taxon>
        <taxon>Gammaproteobacteria</taxon>
        <taxon>Pseudomonadales</taxon>
        <taxon>Pseudomonadaceae</taxon>
        <taxon>Aquipseudomonas</taxon>
    </lineage>
</organism>
<dbReference type="Pfam" id="PF14258">
    <property type="entry name" value="DUF4350"/>
    <property type="match status" value="1"/>
</dbReference>
<feature type="transmembrane region" description="Helical" evidence="2">
    <location>
        <begin position="295"/>
        <end position="315"/>
    </location>
</feature>
<reference evidence="4 5" key="1">
    <citation type="submission" date="2016-06" db="EMBL/GenBank/DDBJ databases">
        <authorList>
            <person name="Ramos C."/>
            <person name="Pintado A."/>
            <person name="Crespo-Gomez J.I."/>
        </authorList>
    </citation>
    <scope>NUCLEOTIDE SEQUENCE [LARGE SCALE GENOMIC DNA]</scope>
    <source>
        <strain evidence="4 5">AVO110</strain>
    </source>
</reference>
<sequence length="428" mass="48260">MTRRARILLGIAVFLALCGVGLYLLQQLQPYQKTIKHGPSPEARSNDYLAAEHFLRQRQISVSRADNLAMLAKLPAAGHTLMLLGSRHNMTPRQVRQVLDWAAQGGHLLFVAESLWDADRGKSDDLLLDSLGIQQQLSDDLDEDDDADVDSAEDESADDGEEASEAEDEAQTEASQEDDSEAEDRADASEDDRYPELTKLYLENEEAPAYIDFDTEFHLYDAQNRAHAWANSGDSTHMLQLDHGKGLVTVLTDAWIWQNDNIGHYDNAWLLWYLSQDSQVTLLYSNERDNLFSQLLRHFPAALVALALLLALLLWHAGMRHGPLRAAPSLARRQLEEHLRGGADFLLRRVGQAHLLQNLQRDIQRRARHRHPGFERLAVAEQWQILGRLTRLPTSAISQAMRPVGTHRLSAADFTRQVANLQTLRNAL</sequence>
<feature type="transmembrane region" description="Helical" evidence="2">
    <location>
        <begin position="7"/>
        <end position="25"/>
    </location>
</feature>
<evidence type="ECO:0000256" key="1">
    <source>
        <dbReference type="SAM" id="MobiDB-lite"/>
    </source>
</evidence>
<evidence type="ECO:0000259" key="3">
    <source>
        <dbReference type="Pfam" id="PF14258"/>
    </source>
</evidence>